<dbReference type="PANTHER" id="PTHR10622">
    <property type="entry name" value="HET DOMAIN-CONTAINING PROTEIN"/>
    <property type="match status" value="1"/>
</dbReference>
<dbReference type="InterPro" id="IPR010730">
    <property type="entry name" value="HET"/>
</dbReference>
<dbReference type="Proteomes" id="UP000756132">
    <property type="component" value="Chromosome 11"/>
</dbReference>
<dbReference type="PANTHER" id="PTHR10622:SF10">
    <property type="entry name" value="HET DOMAIN-CONTAINING PROTEIN"/>
    <property type="match status" value="1"/>
</dbReference>
<proteinExistence type="predicted"/>
<reference evidence="2" key="2">
    <citation type="journal article" date="2022" name="Microb. Genom.">
        <title>A chromosome-scale genome assembly of the tomato pathogen Cladosporium fulvum reveals a compartmentalized genome architecture and the presence of a dispensable chromosome.</title>
        <authorList>
            <person name="Zaccaron A.Z."/>
            <person name="Chen L.H."/>
            <person name="Samaras A."/>
            <person name="Stergiopoulos I."/>
        </authorList>
    </citation>
    <scope>NUCLEOTIDE SEQUENCE</scope>
    <source>
        <strain evidence="2">Race5_Kim</strain>
    </source>
</reference>
<feature type="domain" description="Heterokaryon incompatibility" evidence="1">
    <location>
        <begin position="22"/>
        <end position="112"/>
    </location>
</feature>
<dbReference type="OrthoDB" id="20872at2759"/>
<evidence type="ECO:0000259" key="1">
    <source>
        <dbReference type="Pfam" id="PF06985"/>
    </source>
</evidence>
<dbReference type="KEGG" id="ffu:CLAFUR5_12794"/>
<gene>
    <name evidence="2" type="ORF">CLAFUR5_12794</name>
</gene>
<organism evidence="2 3">
    <name type="scientific">Passalora fulva</name>
    <name type="common">Tomato leaf mold</name>
    <name type="synonym">Cladosporium fulvum</name>
    <dbReference type="NCBI Taxonomy" id="5499"/>
    <lineage>
        <taxon>Eukaryota</taxon>
        <taxon>Fungi</taxon>
        <taxon>Dikarya</taxon>
        <taxon>Ascomycota</taxon>
        <taxon>Pezizomycotina</taxon>
        <taxon>Dothideomycetes</taxon>
        <taxon>Dothideomycetidae</taxon>
        <taxon>Mycosphaerellales</taxon>
        <taxon>Mycosphaerellaceae</taxon>
        <taxon>Fulvia</taxon>
    </lineage>
</organism>
<reference evidence="2" key="1">
    <citation type="submission" date="2021-12" db="EMBL/GenBank/DDBJ databases">
        <authorList>
            <person name="Zaccaron A."/>
            <person name="Stergiopoulos I."/>
        </authorList>
    </citation>
    <scope>NUCLEOTIDE SEQUENCE</scope>
    <source>
        <strain evidence="2">Race5_Kim</strain>
    </source>
</reference>
<dbReference type="RefSeq" id="XP_047768026.1">
    <property type="nucleotide sequence ID" value="XM_047911942.1"/>
</dbReference>
<dbReference type="AlphaFoldDB" id="A0A9Q8PJP4"/>
<dbReference type="EMBL" id="CP090173">
    <property type="protein sequence ID" value="UJO23660.1"/>
    <property type="molecule type" value="Genomic_DNA"/>
</dbReference>
<evidence type="ECO:0000313" key="3">
    <source>
        <dbReference type="Proteomes" id="UP000756132"/>
    </source>
</evidence>
<accession>A0A9Q8PJP4</accession>
<keyword evidence="3" id="KW-1185">Reference proteome</keyword>
<name>A0A9Q8PJP4_PASFU</name>
<dbReference type="GeneID" id="71992672"/>
<dbReference type="Pfam" id="PF06985">
    <property type="entry name" value="HET"/>
    <property type="match status" value="1"/>
</dbReference>
<sequence>MRLLNIRSLEFAEFHDDDRPNYAIASHRWHDGCEVTLQDVRERRNSNKSGYKKILDFAEYVKEHIPGVEWVWIDTCCINKDSAAELSDAINLMFNWYRNAEVCIAYLADVRAADDTSGFAQSEWFRRGWTLQELLAPRFVVFVIEAWEVIGTKGASVHGDSGIDTGPSIEEVVARITKLPKQALYDYGTSQIYSVEERFKWMASRGTTREEDMYYALYGIFGVTPGANYGEGRDGAKRRLLAAIHYQDNLTAQHVERFQKMAAWLSPSDPWTSHASARQLHKPQTGAWLVQSDQKAGCGKTILCSTAVEDKQRHIDLLHSLVAYDNAKRSLPGVEELEKILVSCFESYEKVFLLHTPYIGILATSRELPDIRESIARLGATPMSIATHSVDLSRDHRLSRLDPITKALIEETISELKKLKSTRPKFVKEALYSLSTTLDGTYERILTRIEPKLRLDTLIIGYSRTTRE</sequence>
<evidence type="ECO:0000313" key="2">
    <source>
        <dbReference type="EMBL" id="UJO23660.1"/>
    </source>
</evidence>
<protein>
    <submittedName>
        <fullName evidence="2">Vegetative incompatibility protein HET-E-1</fullName>
    </submittedName>
</protein>